<dbReference type="OrthoDB" id="2194542at2"/>
<name>A0A4Y7RUS7_9FIRM</name>
<dbReference type="EMBL" id="QFFZ01000005">
    <property type="protein sequence ID" value="TEB12744.1"/>
    <property type="molecule type" value="Genomic_DNA"/>
</dbReference>
<protein>
    <recommendedName>
        <fullName evidence="1">Putative amidase domain-containing protein</fullName>
    </recommendedName>
</protein>
<accession>A0A4Y7RUS7</accession>
<dbReference type="PANTHER" id="PTHR40032">
    <property type="entry name" value="EXPORTED PROTEIN-RELATED"/>
    <property type="match status" value="1"/>
</dbReference>
<evidence type="ECO:0000313" key="3">
    <source>
        <dbReference type="Proteomes" id="UP000297597"/>
    </source>
</evidence>
<feature type="domain" description="Putative amidase" evidence="1">
    <location>
        <begin position="206"/>
        <end position="377"/>
    </location>
</feature>
<dbReference type="AlphaFoldDB" id="A0A4Y7RUS7"/>
<dbReference type="PANTHER" id="PTHR40032:SF1">
    <property type="entry name" value="EXPORTED PROTEIN"/>
    <property type="match status" value="1"/>
</dbReference>
<dbReference type="InterPro" id="IPR024301">
    <property type="entry name" value="Amidase_6"/>
</dbReference>
<reference evidence="2 3" key="1">
    <citation type="journal article" date="2018" name="Environ. Microbiol.">
        <title>Novel energy conservation strategies and behaviour of Pelotomaculum schinkii driving syntrophic propionate catabolism.</title>
        <authorList>
            <person name="Hidalgo-Ahumada C.A.P."/>
            <person name="Nobu M.K."/>
            <person name="Narihiro T."/>
            <person name="Tamaki H."/>
            <person name="Liu W.T."/>
            <person name="Kamagata Y."/>
            <person name="Stams A.J.M."/>
            <person name="Imachi H."/>
            <person name="Sousa D.Z."/>
        </authorList>
    </citation>
    <scope>NUCLEOTIDE SEQUENCE [LARGE SCALE GENOMIC DNA]</scope>
    <source>
        <strain evidence="2 3">MGP</strain>
    </source>
</reference>
<dbReference type="Gene3D" id="3.90.1720.10">
    <property type="entry name" value="endopeptidase domain like (from Nostoc punctiforme)"/>
    <property type="match status" value="1"/>
</dbReference>
<evidence type="ECO:0000259" key="1">
    <source>
        <dbReference type="Pfam" id="PF12671"/>
    </source>
</evidence>
<sequence>MDLRKIAVTLMIITITGIVGISNCKAAGSPSMEIELEKELQTKVNEIFDTCALAIITDADPGPALACYDTTAELGRWALSHEQTKLNYIQLWAKKRGVRFTEANSSLDIPWSRVQGDTAEFIVYQTLQLGYVYPDDPTVNRFGIGTRHWMKLARKDENWLIRQDFYTDGLFDDAKAPDPSPADGTAFIEPVEKNASTQNDPPGIFDREGAARYADEYAGLAWGAGNNHNYNPRYLNLNGNGGDCTNFVSQCLGDKTGGKLPMDGAWYCRYDREGGSGSRAWVQAEAFADWLLSNGWGQLLARGAFPEMNQPGSKFSRGAVRELLKGDVIGYEEKGYIEHFAIVVGTDSKGYPVVDAHTVDRYHCPWDMGCDKTTIFHLFQIKNR</sequence>
<dbReference type="Pfam" id="PF12671">
    <property type="entry name" value="Amidase_6"/>
    <property type="match status" value="1"/>
</dbReference>
<keyword evidence="3" id="KW-1185">Reference proteome</keyword>
<gene>
    <name evidence="2" type="ORF">Pmgp_00719</name>
</gene>
<dbReference type="Proteomes" id="UP000297597">
    <property type="component" value="Unassembled WGS sequence"/>
</dbReference>
<dbReference type="RefSeq" id="WP_134212599.1">
    <property type="nucleotide sequence ID" value="NZ_QFFZ01000005.1"/>
</dbReference>
<proteinExistence type="predicted"/>
<evidence type="ECO:0000313" key="2">
    <source>
        <dbReference type="EMBL" id="TEB12744.1"/>
    </source>
</evidence>
<comment type="caution">
    <text evidence="2">The sequence shown here is derived from an EMBL/GenBank/DDBJ whole genome shotgun (WGS) entry which is preliminary data.</text>
</comment>
<organism evidence="2 3">
    <name type="scientific">Pelotomaculum propionicicum</name>
    <dbReference type="NCBI Taxonomy" id="258475"/>
    <lineage>
        <taxon>Bacteria</taxon>
        <taxon>Bacillati</taxon>
        <taxon>Bacillota</taxon>
        <taxon>Clostridia</taxon>
        <taxon>Eubacteriales</taxon>
        <taxon>Desulfotomaculaceae</taxon>
        <taxon>Pelotomaculum</taxon>
    </lineage>
</organism>